<dbReference type="EMBL" id="PRFC01000273">
    <property type="protein sequence ID" value="PWU94854.1"/>
    <property type="molecule type" value="Genomic_DNA"/>
</dbReference>
<dbReference type="VEuPathDB" id="TriTrypDB:C3747_273g24"/>
<sequence length="182" mass="21001">MEYHTNTNIKHRLLCIPAVGAFLLVDGFFFVESNPRTLVGLRMATTAGGCHTTASTVRQFTECPAAYFNGWEELSRDMSWEIIYVQHADSTPMNDWRRCDVVNSNNVSDDEGHGIAALWNGRGAPVPSVNIERSFRKCRRSFKFVKQKGFEGKMEEIIEGNWRITFMMNYVREYFNDFYICV</sequence>
<feature type="transmembrane region" description="Helical" evidence="1">
    <location>
        <begin position="12"/>
        <end position="31"/>
    </location>
</feature>
<dbReference type="VEuPathDB" id="TriTrypDB:TcCLB.510883.10"/>
<protein>
    <submittedName>
        <fullName evidence="2">Putative retrotransposon hot spot (RHS) protein</fullName>
    </submittedName>
</protein>
<gene>
    <name evidence="2" type="ORF">C3747_273g24</name>
</gene>
<dbReference type="VEuPathDB" id="TriTrypDB:TcCLB.505207.30"/>
<name>A0A2V2VFD6_TRYCR</name>
<reference evidence="2 3" key="1">
    <citation type="journal article" date="2018" name="Microb. Genom.">
        <title>Expanding an expanded genome: long-read sequencing of Trypanosoma cruzi.</title>
        <authorList>
            <person name="Berna L."/>
            <person name="Rodriguez M."/>
            <person name="Chiribao M.L."/>
            <person name="Parodi-Talice A."/>
            <person name="Pita S."/>
            <person name="Rijo G."/>
            <person name="Alvarez-Valin F."/>
            <person name="Robello C."/>
        </authorList>
    </citation>
    <scope>NUCLEOTIDE SEQUENCE [LARGE SCALE GENOMIC DNA]</scope>
    <source>
        <strain evidence="2 3">TCC</strain>
    </source>
</reference>
<dbReference type="VEuPathDB" id="TriTrypDB:TcCLB.508607.10"/>
<dbReference type="Proteomes" id="UP000246078">
    <property type="component" value="Unassembled WGS sequence"/>
</dbReference>
<evidence type="ECO:0000313" key="2">
    <source>
        <dbReference type="EMBL" id="PWU94854.1"/>
    </source>
</evidence>
<dbReference type="AlphaFoldDB" id="A0A2V2VFD6"/>
<organism evidence="2 3">
    <name type="scientific">Trypanosoma cruzi</name>
    <dbReference type="NCBI Taxonomy" id="5693"/>
    <lineage>
        <taxon>Eukaryota</taxon>
        <taxon>Discoba</taxon>
        <taxon>Euglenozoa</taxon>
        <taxon>Kinetoplastea</taxon>
        <taxon>Metakinetoplastina</taxon>
        <taxon>Trypanosomatida</taxon>
        <taxon>Trypanosomatidae</taxon>
        <taxon>Trypanosoma</taxon>
        <taxon>Schizotrypanum</taxon>
    </lineage>
</organism>
<dbReference type="NCBIfam" id="TIGR01631">
    <property type="entry name" value="Trypano_RHS"/>
    <property type="match status" value="1"/>
</dbReference>
<dbReference type="VEuPathDB" id="TriTrypDB:TcYC6_0146060"/>
<proteinExistence type="predicted"/>
<comment type="caution">
    <text evidence="2">The sequence shown here is derived from an EMBL/GenBank/DDBJ whole genome shotgun (WGS) entry which is preliminary data.</text>
</comment>
<dbReference type="VEuPathDB" id="TriTrypDB:TcCL_Unassigned02880"/>
<accession>A0A2V2VFD6</accession>
<keyword evidence="1" id="KW-0472">Membrane</keyword>
<dbReference type="InterPro" id="IPR006518">
    <property type="entry name" value="Trypano_RHS"/>
</dbReference>
<evidence type="ECO:0000313" key="3">
    <source>
        <dbReference type="Proteomes" id="UP000246078"/>
    </source>
</evidence>
<dbReference type="VEuPathDB" id="TriTrypDB:C4B63_86g41"/>
<dbReference type="VEuPathDB" id="TriTrypDB:TcG_09763"/>
<keyword evidence="1" id="KW-1133">Transmembrane helix</keyword>
<evidence type="ECO:0000256" key="1">
    <source>
        <dbReference type="SAM" id="Phobius"/>
    </source>
</evidence>
<keyword evidence="1" id="KW-0812">Transmembrane</keyword>